<dbReference type="Proteomes" id="UP000053317">
    <property type="component" value="Unassembled WGS sequence"/>
</dbReference>
<dbReference type="PANTHER" id="PTHR40633:SF6">
    <property type="entry name" value="MATRIX PROTEIN, PUTATIVE (AFU_ORTHOLOGUE AFUA_8G05410)-RELATED"/>
    <property type="match status" value="1"/>
</dbReference>
<evidence type="ECO:0000259" key="4">
    <source>
        <dbReference type="Pfam" id="PF10342"/>
    </source>
</evidence>
<evidence type="ECO:0000256" key="1">
    <source>
        <dbReference type="ARBA" id="ARBA00022729"/>
    </source>
</evidence>
<dbReference type="OrthoDB" id="5589325at2759"/>
<accession>A0A0G2EUW3</accession>
<evidence type="ECO:0000313" key="5">
    <source>
        <dbReference type="EMBL" id="KKY26477.1"/>
    </source>
</evidence>
<keyword evidence="1 3" id="KW-0732">Signal</keyword>
<feature type="signal peptide" evidence="3">
    <location>
        <begin position="1"/>
        <end position="18"/>
    </location>
</feature>
<evidence type="ECO:0000313" key="6">
    <source>
        <dbReference type="Proteomes" id="UP000053317"/>
    </source>
</evidence>
<feature type="chain" id="PRO_5002543901" evidence="3">
    <location>
        <begin position="19"/>
        <end position="241"/>
    </location>
</feature>
<feature type="domain" description="Yeast cell wall synthesis Kre9/Knh1-like N-terminal" evidence="4">
    <location>
        <begin position="29"/>
        <end position="125"/>
    </location>
</feature>
<reference evidence="5 6" key="2">
    <citation type="submission" date="2015-05" db="EMBL/GenBank/DDBJ databases">
        <authorList>
            <person name="Morales-Cruz A."/>
            <person name="Amrine K.C."/>
            <person name="Cantu D."/>
        </authorList>
    </citation>
    <scope>NUCLEOTIDE SEQUENCE [LARGE SCALE GENOMIC DNA]</scope>
    <source>
        <strain evidence="5">UCRPC4</strain>
    </source>
</reference>
<comment type="caution">
    <text evidence="5">The sequence shown here is derived from an EMBL/GenBank/DDBJ whole genome shotgun (WGS) entry which is preliminary data.</text>
</comment>
<evidence type="ECO:0000256" key="3">
    <source>
        <dbReference type="SAM" id="SignalP"/>
    </source>
</evidence>
<feature type="region of interest" description="Disordered" evidence="2">
    <location>
        <begin position="187"/>
        <end position="207"/>
    </location>
</feature>
<gene>
    <name evidence="5" type="ORF">UCRPC4_g01496</name>
</gene>
<name>A0A0G2EUW3_PHACM</name>
<sequence>MRLLSVLTVVTLAVLAVAQDIAFTTVPASVVVGHSYNITWGGGDSTEDVTITLRKGDVDDIQTVQVLTSESLSHLNVSCTETSIASAFNGSYTWTPSSSLLNGDDYTLQITQGLNDINFSGEFTVSGGVDPISASISSILASESAALSSANATITSLASITSSYAAASSSGTGTALPRNTTFSSATLGTSESATATSGSSESGTGAAASSTSSAGADSISSNYASPLAFFCGVLAAIGYAI</sequence>
<dbReference type="InterPro" id="IPR018466">
    <property type="entry name" value="Kre9/Knh1-like_N"/>
</dbReference>
<reference evidence="5 6" key="1">
    <citation type="submission" date="2015-05" db="EMBL/GenBank/DDBJ databases">
        <title>Distinctive expansion of gene families associated with plant cell wall degradation and secondary metabolism in the genomes of grapevine trunk pathogens.</title>
        <authorList>
            <person name="Lawrence D.P."/>
            <person name="Travadon R."/>
            <person name="Rolshausen P.E."/>
            <person name="Baumgartner K."/>
        </authorList>
    </citation>
    <scope>NUCLEOTIDE SEQUENCE [LARGE SCALE GENOMIC DNA]</scope>
    <source>
        <strain evidence="5">UCRPC4</strain>
    </source>
</reference>
<dbReference type="PANTHER" id="PTHR40633">
    <property type="entry name" value="MATRIX PROTEIN, PUTATIVE (AFU_ORTHOLOGUE AFUA_8G05410)-RELATED"/>
    <property type="match status" value="1"/>
</dbReference>
<dbReference type="AlphaFoldDB" id="A0A0G2EUW3"/>
<protein>
    <submittedName>
        <fullName evidence="5">Putative extracellular matrix protein</fullName>
    </submittedName>
</protein>
<dbReference type="Pfam" id="PF10342">
    <property type="entry name" value="Kre9_KNH"/>
    <property type="match status" value="1"/>
</dbReference>
<organism evidence="5 6">
    <name type="scientific">Phaeomoniella chlamydospora</name>
    <name type="common">Phaeoacremonium chlamydosporum</name>
    <dbReference type="NCBI Taxonomy" id="158046"/>
    <lineage>
        <taxon>Eukaryota</taxon>
        <taxon>Fungi</taxon>
        <taxon>Dikarya</taxon>
        <taxon>Ascomycota</taxon>
        <taxon>Pezizomycotina</taxon>
        <taxon>Eurotiomycetes</taxon>
        <taxon>Chaetothyriomycetidae</taxon>
        <taxon>Phaeomoniellales</taxon>
        <taxon>Phaeomoniellaceae</taxon>
        <taxon>Phaeomoniella</taxon>
    </lineage>
</organism>
<evidence type="ECO:0000256" key="2">
    <source>
        <dbReference type="SAM" id="MobiDB-lite"/>
    </source>
</evidence>
<keyword evidence="6" id="KW-1185">Reference proteome</keyword>
<proteinExistence type="predicted"/>
<dbReference type="InterPro" id="IPR052982">
    <property type="entry name" value="SRP1/TIP1-like"/>
</dbReference>
<dbReference type="EMBL" id="LCWF01000035">
    <property type="protein sequence ID" value="KKY26477.1"/>
    <property type="molecule type" value="Genomic_DNA"/>
</dbReference>